<gene>
    <name evidence="5" type="ORF">ACJEBI_26640</name>
</gene>
<comment type="subunit">
    <text evidence="1">Homodimer.</text>
</comment>
<evidence type="ECO:0000256" key="1">
    <source>
        <dbReference type="ARBA" id="ARBA00011738"/>
    </source>
</evidence>
<dbReference type="InterPro" id="IPR007247">
    <property type="entry name" value="Ureidogly_lyase"/>
</dbReference>
<keyword evidence="2" id="KW-0659">Purine metabolism</keyword>
<evidence type="ECO:0000313" key="5">
    <source>
        <dbReference type="EMBL" id="MFK9095033.1"/>
    </source>
</evidence>
<accession>A0ABW8RNW4</accession>
<dbReference type="Gene3D" id="2.60.120.480">
    <property type="entry name" value="Ureidoglycolate hydrolase"/>
    <property type="match status" value="1"/>
</dbReference>
<dbReference type="Proteomes" id="UP001623041">
    <property type="component" value="Unassembled WGS sequence"/>
</dbReference>
<protein>
    <submittedName>
        <fullName evidence="5">Ureidoglycolate lyase</fullName>
        <ecNumber evidence="5">4.3.2.3</ecNumber>
    </submittedName>
</protein>
<dbReference type="InterPro" id="IPR011051">
    <property type="entry name" value="RmlC_Cupin_sf"/>
</dbReference>
<dbReference type="GO" id="GO:0050385">
    <property type="term" value="F:ureidoglycolate lyase activity"/>
    <property type="evidence" value="ECO:0007669"/>
    <property type="project" value="UniProtKB-EC"/>
</dbReference>
<evidence type="ECO:0000256" key="4">
    <source>
        <dbReference type="ARBA" id="ARBA00047684"/>
    </source>
</evidence>
<dbReference type="Pfam" id="PF04115">
    <property type="entry name" value="Ureidogly_lyase"/>
    <property type="match status" value="1"/>
</dbReference>
<evidence type="ECO:0000313" key="6">
    <source>
        <dbReference type="Proteomes" id="UP001623041"/>
    </source>
</evidence>
<organism evidence="5 6">
    <name type="scientific">Bacillus salipaludis</name>
    <dbReference type="NCBI Taxonomy" id="2547811"/>
    <lineage>
        <taxon>Bacteria</taxon>
        <taxon>Bacillati</taxon>
        <taxon>Bacillota</taxon>
        <taxon>Bacilli</taxon>
        <taxon>Bacillales</taxon>
        <taxon>Bacillaceae</taxon>
        <taxon>Bacillus</taxon>
    </lineage>
</organism>
<dbReference type="EMBL" id="JBJHQH010000031">
    <property type="protein sequence ID" value="MFK9095033.1"/>
    <property type="molecule type" value="Genomic_DNA"/>
</dbReference>
<comment type="catalytic activity">
    <reaction evidence="4">
        <text>(S)-ureidoglycolate = urea + glyoxylate</text>
        <dbReference type="Rhea" id="RHEA:11304"/>
        <dbReference type="ChEBI" id="CHEBI:16199"/>
        <dbReference type="ChEBI" id="CHEBI:36655"/>
        <dbReference type="ChEBI" id="CHEBI:57296"/>
        <dbReference type="EC" id="4.3.2.3"/>
    </reaction>
</comment>
<keyword evidence="3 5" id="KW-0456">Lyase</keyword>
<dbReference type="RefSeq" id="WP_406583442.1">
    <property type="nucleotide sequence ID" value="NZ_JBJHQH010000031.1"/>
</dbReference>
<sequence>MKINAIPVSKIDFSKYGVYYNMNTASDNLWTSQGEGWVDFRTQIPIISTPGSLGITQGTPLPCKVSKMERHLHTQEALFCLTDPIVVAIANCGESKQPLASEIKAVIIQPGEVIVLNKGIWHDACHGIHKSVRYYWLAEEYEGEPTEWVDIYGGPIELHT</sequence>
<keyword evidence="6" id="KW-1185">Reference proteome</keyword>
<name>A0ABW8RNW4_9BACI</name>
<reference evidence="5 6" key="1">
    <citation type="submission" date="2024-11" db="EMBL/GenBank/DDBJ databases">
        <authorList>
            <person name="Lucas J.A."/>
        </authorList>
    </citation>
    <scope>NUCLEOTIDE SEQUENCE [LARGE SCALE GENOMIC DNA]</scope>
    <source>
        <strain evidence="5 6">Z 5.4</strain>
    </source>
</reference>
<dbReference type="SUPFAM" id="SSF51182">
    <property type="entry name" value="RmlC-like cupins"/>
    <property type="match status" value="1"/>
</dbReference>
<proteinExistence type="predicted"/>
<evidence type="ECO:0000256" key="2">
    <source>
        <dbReference type="ARBA" id="ARBA00022631"/>
    </source>
</evidence>
<dbReference type="EC" id="4.3.2.3" evidence="5"/>
<dbReference type="InterPro" id="IPR024060">
    <property type="entry name" value="Ureidoglycolate_lyase_dom_sf"/>
</dbReference>
<comment type="caution">
    <text evidence="5">The sequence shown here is derived from an EMBL/GenBank/DDBJ whole genome shotgun (WGS) entry which is preliminary data.</text>
</comment>
<evidence type="ECO:0000256" key="3">
    <source>
        <dbReference type="ARBA" id="ARBA00023239"/>
    </source>
</evidence>